<comment type="caution">
    <text evidence="2">The sequence shown here is derived from an EMBL/GenBank/DDBJ whole genome shotgun (WGS) entry which is preliminary data.</text>
</comment>
<proteinExistence type="predicted"/>
<feature type="compositionally biased region" description="Polar residues" evidence="1">
    <location>
        <begin position="576"/>
        <end position="588"/>
    </location>
</feature>
<evidence type="ECO:0000313" key="2">
    <source>
        <dbReference type="EMBL" id="TKR57614.1"/>
    </source>
</evidence>
<feature type="compositionally biased region" description="Polar residues" evidence="1">
    <location>
        <begin position="346"/>
        <end position="356"/>
    </location>
</feature>
<accession>A0A4U5LP13</accession>
<feature type="compositionally biased region" description="Basic residues" evidence="1">
    <location>
        <begin position="390"/>
        <end position="399"/>
    </location>
</feature>
<name>A0A4U5LP13_STECR</name>
<reference evidence="2 3" key="1">
    <citation type="journal article" date="2015" name="Genome Biol.">
        <title>Comparative genomics of Steinernema reveals deeply conserved gene regulatory networks.</title>
        <authorList>
            <person name="Dillman A.R."/>
            <person name="Macchietto M."/>
            <person name="Porter C.F."/>
            <person name="Rogers A."/>
            <person name="Williams B."/>
            <person name="Antoshechkin I."/>
            <person name="Lee M.M."/>
            <person name="Goodwin Z."/>
            <person name="Lu X."/>
            <person name="Lewis E.E."/>
            <person name="Goodrich-Blair H."/>
            <person name="Stock S.P."/>
            <person name="Adams B.J."/>
            <person name="Sternberg P.W."/>
            <person name="Mortazavi A."/>
        </authorList>
    </citation>
    <scope>NUCLEOTIDE SEQUENCE [LARGE SCALE GENOMIC DNA]</scope>
    <source>
        <strain evidence="2 3">ALL</strain>
    </source>
</reference>
<feature type="region of interest" description="Disordered" evidence="1">
    <location>
        <begin position="429"/>
        <end position="456"/>
    </location>
</feature>
<feature type="compositionally biased region" description="Basic residues" evidence="1">
    <location>
        <begin position="140"/>
        <end position="162"/>
    </location>
</feature>
<keyword evidence="3" id="KW-1185">Reference proteome</keyword>
<dbReference type="EMBL" id="AZBU02000014">
    <property type="protein sequence ID" value="TKR57614.1"/>
    <property type="molecule type" value="Genomic_DNA"/>
</dbReference>
<feature type="compositionally biased region" description="Basic and acidic residues" evidence="1">
    <location>
        <begin position="557"/>
        <end position="575"/>
    </location>
</feature>
<reference evidence="2 3" key="2">
    <citation type="journal article" date="2019" name="G3 (Bethesda)">
        <title>Hybrid Assembly of the Genome of the Entomopathogenic Nematode Steinernema carpocapsae Identifies the X-Chromosome.</title>
        <authorList>
            <person name="Serra L."/>
            <person name="Macchietto M."/>
            <person name="Macias-Munoz A."/>
            <person name="McGill C.J."/>
            <person name="Rodriguez I.M."/>
            <person name="Rodriguez B."/>
            <person name="Murad R."/>
            <person name="Mortazavi A."/>
        </authorList>
    </citation>
    <scope>NUCLEOTIDE SEQUENCE [LARGE SCALE GENOMIC DNA]</scope>
    <source>
        <strain evidence="2 3">ALL</strain>
    </source>
</reference>
<gene>
    <name evidence="2" type="ORF">L596_030293</name>
</gene>
<dbReference type="AlphaFoldDB" id="A0A4U5LP13"/>
<feature type="compositionally biased region" description="Polar residues" evidence="1">
    <location>
        <begin position="364"/>
        <end position="378"/>
    </location>
</feature>
<organism evidence="2 3">
    <name type="scientific">Steinernema carpocapsae</name>
    <name type="common">Entomopathogenic nematode</name>
    <dbReference type="NCBI Taxonomy" id="34508"/>
    <lineage>
        <taxon>Eukaryota</taxon>
        <taxon>Metazoa</taxon>
        <taxon>Ecdysozoa</taxon>
        <taxon>Nematoda</taxon>
        <taxon>Chromadorea</taxon>
        <taxon>Rhabditida</taxon>
        <taxon>Tylenchina</taxon>
        <taxon>Panagrolaimomorpha</taxon>
        <taxon>Strongyloidoidea</taxon>
        <taxon>Steinernematidae</taxon>
        <taxon>Steinernema</taxon>
    </lineage>
</organism>
<evidence type="ECO:0000313" key="3">
    <source>
        <dbReference type="Proteomes" id="UP000298663"/>
    </source>
</evidence>
<feature type="region of interest" description="Disordered" evidence="1">
    <location>
        <begin position="346"/>
        <end position="402"/>
    </location>
</feature>
<sequence>MLQCQYETRRLPVLDKEVSEEAFKDLADPKASFQHSVTEKPENLTSTTITNIFSAGHVVSSFEELAEALQSIPPPFVTTLALDAVNSDEELQPSPDALTSVEFTLNDSLGPAVLDHDVGLPSSFAQAQEPSKCLRASLRPKKVVTSKKTKSKGSKKTTVKPKRALEREASGHLGETLDAGQSKERSIAKGSSIAKDSTAKFVEFKFEEECGSKPLVDPKKSETGFSEVITAFLQHLDDPMKTCFAVTSPTNTSMTRSKAFKSHSDWLYPRPVRREVDSAEPTVSTTQVLDNPLDSMDDCNVEEDPNSKKEITAVTKRLAKIYIARSPMLSVTLVQQLQNAEVAQQLSTKPTTSSEATEPALLSPSASTEANETQNAVNQPHKKTQETNKRPPKKSKPIKRLGTMFPSFGFAGGAQGLARVKAAEATCRTQDSSAKVRSKRAEKSSRHAGSIASTKPTLKRRYEAGANARIAKAKITKKEALKRDEIMSQTDLKEQGNQKILSMNVEEPDEKHKAQRAQKRCRLSAPNKFVKTPKRRYGDHIKNFFMAMAAKKEVLTMETSHTDRIKRETEHKAEKLNSQSSQGPASDSKTNHLLGVPTPNSTDGS</sequence>
<evidence type="ECO:0000256" key="1">
    <source>
        <dbReference type="SAM" id="MobiDB-lite"/>
    </source>
</evidence>
<protein>
    <submittedName>
        <fullName evidence="2">Uncharacterized protein</fullName>
    </submittedName>
</protein>
<feature type="region of interest" description="Disordered" evidence="1">
    <location>
        <begin position="557"/>
        <end position="605"/>
    </location>
</feature>
<feature type="region of interest" description="Disordered" evidence="1">
    <location>
        <begin position="140"/>
        <end position="184"/>
    </location>
</feature>
<dbReference type="Proteomes" id="UP000298663">
    <property type="component" value="Unassembled WGS sequence"/>
</dbReference>